<keyword evidence="1" id="KW-0547">Nucleotide-binding</keyword>
<evidence type="ECO:0000313" key="1">
    <source>
        <dbReference type="EMBL" id="CAK9101208.1"/>
    </source>
</evidence>
<reference evidence="1 2" key="1">
    <citation type="submission" date="2024-02" db="EMBL/GenBank/DDBJ databases">
        <authorList>
            <person name="Chen Y."/>
            <person name="Shah S."/>
            <person name="Dougan E. K."/>
            <person name="Thang M."/>
            <person name="Chan C."/>
        </authorList>
    </citation>
    <scope>NUCLEOTIDE SEQUENCE [LARGE SCALE GENOMIC DNA]</scope>
</reference>
<evidence type="ECO:0000313" key="2">
    <source>
        <dbReference type="Proteomes" id="UP001642464"/>
    </source>
</evidence>
<organism evidence="1 2">
    <name type="scientific">Durusdinium trenchii</name>
    <dbReference type="NCBI Taxonomy" id="1381693"/>
    <lineage>
        <taxon>Eukaryota</taxon>
        <taxon>Sar</taxon>
        <taxon>Alveolata</taxon>
        <taxon>Dinophyceae</taxon>
        <taxon>Suessiales</taxon>
        <taxon>Symbiodiniaceae</taxon>
        <taxon>Durusdinium</taxon>
    </lineage>
</organism>
<keyword evidence="2" id="KW-1185">Reference proteome</keyword>
<gene>
    <name evidence="1" type="ORF">SCF082_LOCUS47334</name>
</gene>
<dbReference type="SUPFAM" id="SSF88697">
    <property type="entry name" value="PUA domain-like"/>
    <property type="match status" value="1"/>
</dbReference>
<name>A0ABP0RKQ4_9DINO</name>
<dbReference type="GO" id="GO:0004386">
    <property type="term" value="F:helicase activity"/>
    <property type="evidence" value="ECO:0007669"/>
    <property type="project" value="UniProtKB-KW"/>
</dbReference>
<dbReference type="Pfam" id="PF13604">
    <property type="entry name" value="AAA_30"/>
    <property type="match status" value="1"/>
</dbReference>
<dbReference type="Gene3D" id="2.30.130.30">
    <property type="entry name" value="Hypothetical protein"/>
    <property type="match status" value="1"/>
</dbReference>
<accession>A0ABP0RKQ4</accession>
<keyword evidence="1" id="KW-0378">Hydrolase</keyword>
<sequence>MDIDDANLAVAAQRALDEAQARSRRRQQRTKIFRSTLACARSLLVRSRRWGVFDFSSVTCCLLRLVPGARPRRVSSTAKAWKLSLAIFLIRKEPRAQPSKLYRGTDTEPCIFGPNGQKAQPNGPARCLFCDTVKLNDAFLQPNSSLTVKARFARLPCSAWRTQVFDGGWRDLSVQREPWSWNQSLRWRQCAKWQRRNTNGTTEQRPMTQTSRLCAVPQRSAAEYQQVRVADRGKSLNMSKLPAERLARGAGAEIPNTDPLPKARQSRQAASLQLWCEYNSWQMCMECKAIQPRALTPAGMDKLLSPWCPKSVCIFCRGLRAAPRPTMPPAALQNLPASVVEALRPAVPNFGPVQCSKDRFGRDNGYRAHAALVTFEWCATAVEDRIQQLPAALCTVASQAFDWLQSSSRQSRQGAAGTLEQRLGFAPAPAEPVLEDVTGTKRSFMALVLSPLLDYSMSYELLHFAWDLNLWTTLGSKKNLHLGVPMRLLLKGHSFTSEYWKDLHRGLVDLARQKGFPPLFSTHAPFEWNFPSHCFIVDAMAKARQGRLEYPMAEALHQAHVLTQVGLNFVSGHNCPKERKDADYVHQLLQRTREDGSNVPLSTFLRLEFQDGKRRAVSQSYHGSGRAHAHQLDFVSRSRREEDVRALRLDKCMSASLDGLPEPLKHFARAAQVDERPGRGRWPVCEEPSRWNPVLGQYDFHHSAADKALGLRGFFAPLLEATRGHQDVQVDMPGQTNFAAYTTKYAPKFSDSLHEELLNDDVDGNSLAASVLSRYHPCVPEMLLQMFGSILPQWSVTTWSKGRKDFRVPVPDAPEMAAEVRLYMESTWRGEDMPLLEFLRKTNDQGGISGWVVQAWKKSGEDVALEVFANRCPMEGEKIVACTMASRLRDRFYGQWLTLNVPFRDPRVFQVPDLEQRVPATDHYLAMCLACAHPVAVAMWSNLQAVEEDMMYEGHGQVHRKMVLDHVKTQSYLVQQYLHGALTPPPALAAPLRQIQRAHRLSIQKLYSQQVLCGAKTVEARLNEGVAKEVMVGDLLLLGAARVEVAHKEIYASFGDMLEAVGFENALPNANTFEEALETYHGFRGYAAKEGVHGVVAFWLQEPSAAPQAPLSWNQAQLRWKALMSEDLARAVEAYEAATEGDLDAAREACWWNNKIRALEGPPGTGKTTVAKALVQEAVESGVKVLWTVYTAQLASRMKDELGPTVDVDTCHAALGLGLDMMECRYNLSSYGLIILDEFSQLQGADFIHFLALYQAIDRAAAVGLLGDRCQAAGFGDLRAWHVPEWKKVVHCTQLHELYRCKDPEFRKLLNVLRTSKPTATGRAGTVSVPQIMKGRLLHKFPETTMMAVTRRGTQILNTLAVEALFSEQQPLVTLQGDIEANPDNYDEHGALKAARECLPLHLVCYAGMKLYLTKNVDKARDYVNGMRCTVENYDRACKALLVVTDTQHRLAIRPWTDAAMCKAFCPVRPGYASTVLKMAGAEVPHAVLWLDQPHIPAAAYTGMSR</sequence>
<keyword evidence="1" id="KW-0347">Helicase</keyword>
<dbReference type="Proteomes" id="UP001642464">
    <property type="component" value="Unassembled WGS sequence"/>
</dbReference>
<dbReference type="Gene3D" id="3.40.50.300">
    <property type="entry name" value="P-loop containing nucleotide triphosphate hydrolases"/>
    <property type="match status" value="1"/>
</dbReference>
<dbReference type="SUPFAM" id="SSF52540">
    <property type="entry name" value="P-loop containing nucleoside triphosphate hydrolases"/>
    <property type="match status" value="2"/>
</dbReference>
<protein>
    <submittedName>
        <fullName evidence="1">ATP-dependent DNA helicase PIF1</fullName>
    </submittedName>
</protein>
<keyword evidence="1" id="KW-0067">ATP-binding</keyword>
<dbReference type="InterPro" id="IPR027417">
    <property type="entry name" value="P-loop_NTPase"/>
</dbReference>
<dbReference type="InterPro" id="IPR015947">
    <property type="entry name" value="PUA-like_sf"/>
</dbReference>
<dbReference type="EMBL" id="CAXAMM010041790">
    <property type="protein sequence ID" value="CAK9101208.1"/>
    <property type="molecule type" value="Genomic_DNA"/>
</dbReference>
<feature type="non-terminal residue" evidence="1">
    <location>
        <position position="1506"/>
    </location>
</feature>
<comment type="caution">
    <text evidence="1">The sequence shown here is derived from an EMBL/GenBank/DDBJ whole genome shotgun (WGS) entry which is preliminary data.</text>
</comment>
<proteinExistence type="predicted"/>